<feature type="compositionally biased region" description="Basic and acidic residues" evidence="1">
    <location>
        <begin position="386"/>
        <end position="395"/>
    </location>
</feature>
<dbReference type="SUPFAM" id="SSF47616">
    <property type="entry name" value="GST C-terminal domain-like"/>
    <property type="match status" value="1"/>
</dbReference>
<dbReference type="eggNOG" id="ENOG502S5BK">
    <property type="taxonomic scope" value="Eukaryota"/>
</dbReference>
<feature type="region of interest" description="Disordered" evidence="1">
    <location>
        <begin position="317"/>
        <end position="395"/>
    </location>
</feature>
<dbReference type="InterPro" id="IPR036282">
    <property type="entry name" value="Glutathione-S-Trfase_C_sf"/>
</dbReference>
<dbReference type="InterPro" id="IPR036249">
    <property type="entry name" value="Thioredoxin-like_sf"/>
</dbReference>
<dbReference type="KEGG" id="sre:PTSG_06373"/>
<dbReference type="OrthoDB" id="9988732at2759"/>
<gene>
    <name evidence="3" type="ORF">PTSG_06373</name>
</gene>
<dbReference type="RefSeq" id="XP_004993262.1">
    <property type="nucleotide sequence ID" value="XM_004993205.1"/>
</dbReference>
<keyword evidence="2" id="KW-1133">Transmembrane helix</keyword>
<dbReference type="CDD" id="cd00299">
    <property type="entry name" value="GST_C_family"/>
    <property type="match status" value="1"/>
</dbReference>
<dbReference type="CDD" id="cd00570">
    <property type="entry name" value="GST_N_family"/>
    <property type="match status" value="1"/>
</dbReference>
<reference evidence="3" key="1">
    <citation type="submission" date="2009-08" db="EMBL/GenBank/DDBJ databases">
        <title>Annotation of Salpingoeca rosetta.</title>
        <authorList>
            <consortium name="The Broad Institute Genome Sequencing Platform"/>
            <person name="Russ C."/>
            <person name="Cuomo C."/>
            <person name="Burger G."/>
            <person name="Gray M.W."/>
            <person name="Holland P.W.H."/>
            <person name="King N."/>
            <person name="Lang F.B.F."/>
            <person name="Roger A.J."/>
            <person name="Ruiz-Trillo I."/>
            <person name="Young S.K."/>
            <person name="Zeng Q."/>
            <person name="Gargeya S."/>
            <person name="Alvarado L."/>
            <person name="Berlin A."/>
            <person name="Chapman S.B."/>
            <person name="Chen Z."/>
            <person name="Freedman E."/>
            <person name="Gellesch M."/>
            <person name="Goldberg J."/>
            <person name="Griggs A."/>
            <person name="Gujja S."/>
            <person name="Heilman E."/>
            <person name="Heiman D."/>
            <person name="Howarth C."/>
            <person name="Mehta T."/>
            <person name="Neiman D."/>
            <person name="Pearson M."/>
            <person name="Roberts A."/>
            <person name="Saif S."/>
            <person name="Shea T."/>
            <person name="Shenoy N."/>
            <person name="Sisk P."/>
            <person name="Stolte C."/>
            <person name="Sykes S."/>
            <person name="White J."/>
            <person name="Yandava C."/>
            <person name="Haas B."/>
            <person name="Nusbaum C."/>
            <person name="Birren B."/>
        </authorList>
    </citation>
    <scope>NUCLEOTIDE SEQUENCE [LARGE SCALE GENOMIC DNA]</scope>
    <source>
        <strain evidence="3">ATCC 50818</strain>
    </source>
</reference>
<evidence type="ECO:0000256" key="2">
    <source>
        <dbReference type="SAM" id="Phobius"/>
    </source>
</evidence>
<dbReference type="SUPFAM" id="SSF52833">
    <property type="entry name" value="Thioredoxin-like"/>
    <property type="match status" value="1"/>
</dbReference>
<sequence>MRALTLEGAHALAVLLLPLVVCGNGLIVSLLAVIAVALIGMAIRFYLLTVGGRRKPKLQGITYSHYVERVRWAMQRVGMDFEEEQAAGILGILLLGRTVPRLIIPAQRTSIGDSTAILKYIWATYQGTKEEDKADFLKVTPEIEELSKKIDRAFGLHSRRWLYYHTLKVPAIGKFVWGMRETRNVPAWQRLVVRYGYQPLRYVLTKMLGVSRSNARKSLAIVKELYDELDALFADGRPYICGDHFTIADITLASLGALTTLPEGYTGGAAEHALLSIDDMKAMGVDLAFVEEIQSFRQRPTGRHILRMYAQERSHVMQSSSAASSTSEPVSASASAPTQQLPSSSTTSTSTTSEHDLHGKNTSTDAAKSEQHTPAPNTQTDSSDGEGSRDAKKDL</sequence>
<keyword evidence="4" id="KW-1185">Reference proteome</keyword>
<feature type="compositionally biased region" description="Low complexity" evidence="1">
    <location>
        <begin position="319"/>
        <end position="352"/>
    </location>
</feature>
<keyword evidence="2" id="KW-0812">Transmembrane</keyword>
<dbReference type="GeneID" id="16073837"/>
<evidence type="ECO:0000256" key="1">
    <source>
        <dbReference type="SAM" id="MobiDB-lite"/>
    </source>
</evidence>
<keyword evidence="2" id="KW-0472">Membrane</keyword>
<dbReference type="AlphaFoldDB" id="F2UCQ5"/>
<organism evidence="4">
    <name type="scientific">Salpingoeca rosetta (strain ATCC 50818 / BSB-021)</name>
    <dbReference type="NCBI Taxonomy" id="946362"/>
    <lineage>
        <taxon>Eukaryota</taxon>
        <taxon>Choanoflagellata</taxon>
        <taxon>Craspedida</taxon>
        <taxon>Salpingoecidae</taxon>
        <taxon>Salpingoeca</taxon>
    </lineage>
</organism>
<dbReference type="OMA" id="TISHYVE"/>
<dbReference type="InParanoid" id="F2UCQ5"/>
<dbReference type="EMBL" id="GL832968">
    <property type="protein sequence ID" value="EGD74362.1"/>
    <property type="molecule type" value="Genomic_DNA"/>
</dbReference>
<dbReference type="Proteomes" id="UP000007799">
    <property type="component" value="Unassembled WGS sequence"/>
</dbReference>
<feature type="compositionally biased region" description="Polar residues" evidence="1">
    <location>
        <begin position="360"/>
        <end position="382"/>
    </location>
</feature>
<evidence type="ECO:0000313" key="4">
    <source>
        <dbReference type="Proteomes" id="UP000007799"/>
    </source>
</evidence>
<dbReference type="Pfam" id="PF13410">
    <property type="entry name" value="GST_C_2"/>
    <property type="match status" value="1"/>
</dbReference>
<evidence type="ECO:0008006" key="5">
    <source>
        <dbReference type="Google" id="ProtNLM"/>
    </source>
</evidence>
<protein>
    <recommendedName>
        <fullName evidence="5">GST C-terminal domain-containing protein</fullName>
    </recommendedName>
</protein>
<evidence type="ECO:0000313" key="3">
    <source>
        <dbReference type="EMBL" id="EGD74362.1"/>
    </source>
</evidence>
<accession>F2UCQ5</accession>
<feature type="transmembrane region" description="Helical" evidence="2">
    <location>
        <begin position="26"/>
        <end position="47"/>
    </location>
</feature>
<proteinExistence type="predicted"/>
<dbReference type="Gene3D" id="1.20.1050.10">
    <property type="match status" value="1"/>
</dbReference>
<name>F2UCQ5_SALR5</name>